<dbReference type="AlphaFoldDB" id="M5UC62"/>
<gene>
    <name evidence="1" type="ORF">RSSM_03089</name>
</gene>
<evidence type="ECO:0008006" key="3">
    <source>
        <dbReference type="Google" id="ProtNLM"/>
    </source>
</evidence>
<name>M5UC62_9BACT</name>
<dbReference type="OrthoDB" id="5513733at2"/>
<evidence type="ECO:0000313" key="2">
    <source>
        <dbReference type="Proteomes" id="UP000011885"/>
    </source>
</evidence>
<dbReference type="Proteomes" id="UP000011885">
    <property type="component" value="Unassembled WGS sequence"/>
</dbReference>
<dbReference type="NCBIfam" id="TIGR04255">
    <property type="entry name" value="sporadTIGR04255"/>
    <property type="match status" value="1"/>
</dbReference>
<dbReference type="InterPro" id="IPR026349">
    <property type="entry name" value="CHP04255"/>
</dbReference>
<accession>M5UC62</accession>
<organism evidence="1 2">
    <name type="scientific">Rhodopirellula sallentina SM41</name>
    <dbReference type="NCBI Taxonomy" id="1263870"/>
    <lineage>
        <taxon>Bacteria</taxon>
        <taxon>Pseudomonadati</taxon>
        <taxon>Planctomycetota</taxon>
        <taxon>Planctomycetia</taxon>
        <taxon>Pirellulales</taxon>
        <taxon>Pirellulaceae</taxon>
        <taxon>Rhodopirellula</taxon>
    </lineage>
</organism>
<reference evidence="1 2" key="1">
    <citation type="journal article" date="2013" name="Mar. Genomics">
        <title>Expression of sulfatases in Rhodopirellula baltica and the diversity of sulfatases in the genus Rhodopirellula.</title>
        <authorList>
            <person name="Wegner C.E."/>
            <person name="Richter-Heitmann T."/>
            <person name="Klindworth A."/>
            <person name="Klockow C."/>
            <person name="Richter M."/>
            <person name="Achstetter T."/>
            <person name="Glockner F.O."/>
            <person name="Harder J."/>
        </authorList>
    </citation>
    <scope>NUCLEOTIDE SEQUENCE [LARGE SCALE GENOMIC DNA]</scope>
    <source>
        <strain evidence="1 2">SM41</strain>
    </source>
</reference>
<proteinExistence type="predicted"/>
<sequence>MPTSRFEIDLHEEFPTLQNAPIVEAVLQFNAPPSVPFEQLELKEMLEGEFADFKLQPQMQHESRFRGSPDGNVEMHHKSDWDGFRLNSTDGKYICQWKRNSLVFSRLQPYETWPKLFEAAEPFWGAYREKGKPEIIEGIGVRFISQIPLKENEKPSKYVKQLPPPLKGMGLLADSFFHQDTIPLKGYPYEVRLIRAMQPAAERTGSKRVLIVDIDVSTTRAVAFGQLDHALSEMRYIKNKVFFTYMKDADQRFK</sequence>
<dbReference type="PATRIC" id="fig|1263870.3.peg.3279"/>
<evidence type="ECO:0000313" key="1">
    <source>
        <dbReference type="EMBL" id="EMI55446.1"/>
    </source>
</evidence>
<dbReference type="EMBL" id="ANOH01000215">
    <property type="protein sequence ID" value="EMI55446.1"/>
    <property type="molecule type" value="Genomic_DNA"/>
</dbReference>
<keyword evidence="2" id="KW-1185">Reference proteome</keyword>
<dbReference type="RefSeq" id="WP_008679806.1">
    <property type="nucleotide sequence ID" value="NZ_ANOH01000215.1"/>
</dbReference>
<protein>
    <recommendedName>
        <fullName evidence="3">TIGR04255 family protein</fullName>
    </recommendedName>
</protein>
<comment type="caution">
    <text evidence="1">The sequence shown here is derived from an EMBL/GenBank/DDBJ whole genome shotgun (WGS) entry which is preliminary data.</text>
</comment>